<protein>
    <recommendedName>
        <fullName evidence="2">N-acetylmuramoyl-L-alanine amidase</fullName>
        <ecNumber evidence="2">3.5.1.28</ecNumber>
    </recommendedName>
</protein>
<feature type="domain" description="MurNAc-LAA" evidence="4">
    <location>
        <begin position="527"/>
        <end position="637"/>
    </location>
</feature>
<dbReference type="InterPro" id="IPR002508">
    <property type="entry name" value="MurNAc-LAA_cat"/>
</dbReference>
<evidence type="ECO:0000256" key="1">
    <source>
        <dbReference type="ARBA" id="ARBA00001561"/>
    </source>
</evidence>
<dbReference type="GO" id="GO:0009253">
    <property type="term" value="P:peptidoglycan catabolic process"/>
    <property type="evidence" value="ECO:0007669"/>
    <property type="project" value="InterPro"/>
</dbReference>
<dbReference type="GO" id="GO:0008745">
    <property type="term" value="F:N-acetylmuramoyl-L-alanine amidase activity"/>
    <property type="evidence" value="ECO:0007669"/>
    <property type="project" value="UniProtKB-EC"/>
</dbReference>
<dbReference type="AlphaFoldDB" id="A0AA37VF38"/>
<keyword evidence="6" id="KW-1185">Reference proteome</keyword>
<evidence type="ECO:0000313" key="6">
    <source>
        <dbReference type="Proteomes" id="UP001161325"/>
    </source>
</evidence>
<dbReference type="PANTHER" id="PTHR30404:SF0">
    <property type="entry name" value="N-ACETYLMURAMOYL-L-ALANINE AMIDASE AMIC"/>
    <property type="match status" value="1"/>
</dbReference>
<name>A0AA37VF38_9BACT</name>
<keyword evidence="3" id="KW-0378">Hydrolase</keyword>
<sequence>MRPFAAFTAAEYLPPMIRRPARARHVALHVALPLLALLAACAPGRGAAPGATPAPDAGPLGLPPIPAVTGRPLDIRVVSPGAQASVGPRDSTFIFGSVGSGDATLTINGATVPVAPNGAFLAFLPVPPAAAPRYELVATRGAESARRTVPVRVPARRILAATGRLAVDSGSVSPAGRSVLRADEPVRVTVRAPRNATAWLALDGDRRVPLVDAAAARGSVGATGDDAATTWVTEVPARALAQAPEARVLIARDADTVRLRVGRISVADSTALARDWVQLGRVTAVPDTDRVVVGRPTPDGTYKWFFAPGTPVERTGMQGGMTRVRLDQQLEVWVDSSEVIALPAGWSPPRRVAGGARVAPAAEWVDFLVPLAERPPYQIVERGREIDLVLYGTTLSPDILPLWGTATDSLVRQVVWEQEATDRVRVTLRLSEDPFGYLAMWDPARGFVLRVRRTPAVDPARPLRGMRIVVDAGHPPGGATGPTGLWEPVAVLPVAERVRDLLQQRGATVVMTRTTADPVPLGDRGIMARRANGHAFVSIHLNAFPDGVNPYANAGTSTLFFHQHSEPLARLVQREMVRRFRVRDIGIHYQNLAVARPPWMPAILTEGLFLMFPEQEASLRSPEGRELYARAVADGVEEYFRGLAKRQAP</sequence>
<reference evidence="5" key="1">
    <citation type="submission" date="2022-08" db="EMBL/GenBank/DDBJ databases">
        <title>Draft genome sequencing of Roseisolibacter agri AW1220.</title>
        <authorList>
            <person name="Tobiishi Y."/>
            <person name="Tonouchi A."/>
        </authorList>
    </citation>
    <scope>NUCLEOTIDE SEQUENCE</scope>
    <source>
        <strain evidence="5">AW1220</strain>
    </source>
</reference>
<dbReference type="EMBL" id="BRXS01000004">
    <property type="protein sequence ID" value="GLC26219.1"/>
    <property type="molecule type" value="Genomic_DNA"/>
</dbReference>
<gene>
    <name evidence="5" type="ORF">rosag_27320</name>
</gene>
<comment type="caution">
    <text evidence="5">The sequence shown here is derived from an EMBL/GenBank/DDBJ whole genome shotgun (WGS) entry which is preliminary data.</text>
</comment>
<dbReference type="SUPFAM" id="SSF53187">
    <property type="entry name" value="Zn-dependent exopeptidases"/>
    <property type="match status" value="1"/>
</dbReference>
<dbReference type="Pfam" id="PF01520">
    <property type="entry name" value="Amidase_3"/>
    <property type="match status" value="1"/>
</dbReference>
<dbReference type="SMART" id="SM00646">
    <property type="entry name" value="Ami_3"/>
    <property type="match status" value="1"/>
</dbReference>
<organism evidence="5 6">
    <name type="scientific">Roseisolibacter agri</name>
    <dbReference type="NCBI Taxonomy" id="2014610"/>
    <lineage>
        <taxon>Bacteria</taxon>
        <taxon>Pseudomonadati</taxon>
        <taxon>Gemmatimonadota</taxon>
        <taxon>Gemmatimonadia</taxon>
        <taxon>Gemmatimonadales</taxon>
        <taxon>Gemmatimonadaceae</taxon>
        <taxon>Roseisolibacter</taxon>
    </lineage>
</organism>
<evidence type="ECO:0000256" key="3">
    <source>
        <dbReference type="ARBA" id="ARBA00022801"/>
    </source>
</evidence>
<evidence type="ECO:0000313" key="5">
    <source>
        <dbReference type="EMBL" id="GLC26219.1"/>
    </source>
</evidence>
<comment type="catalytic activity">
    <reaction evidence="1">
        <text>Hydrolyzes the link between N-acetylmuramoyl residues and L-amino acid residues in certain cell-wall glycopeptides.</text>
        <dbReference type="EC" id="3.5.1.28"/>
    </reaction>
</comment>
<dbReference type="Gene3D" id="3.40.630.40">
    <property type="entry name" value="Zn-dependent exopeptidases"/>
    <property type="match status" value="1"/>
</dbReference>
<proteinExistence type="predicted"/>
<evidence type="ECO:0000259" key="4">
    <source>
        <dbReference type="SMART" id="SM00646"/>
    </source>
</evidence>
<dbReference type="Proteomes" id="UP001161325">
    <property type="component" value="Unassembled WGS sequence"/>
</dbReference>
<dbReference type="GO" id="GO:0030288">
    <property type="term" value="C:outer membrane-bounded periplasmic space"/>
    <property type="evidence" value="ECO:0007669"/>
    <property type="project" value="TreeGrafter"/>
</dbReference>
<evidence type="ECO:0000256" key="2">
    <source>
        <dbReference type="ARBA" id="ARBA00011901"/>
    </source>
</evidence>
<dbReference type="EC" id="3.5.1.28" evidence="2"/>
<dbReference type="CDD" id="cd02696">
    <property type="entry name" value="MurNAc-LAA"/>
    <property type="match status" value="1"/>
</dbReference>
<dbReference type="InterPro" id="IPR050695">
    <property type="entry name" value="N-acetylmuramoyl_amidase_3"/>
</dbReference>
<dbReference type="PANTHER" id="PTHR30404">
    <property type="entry name" value="N-ACETYLMURAMOYL-L-ALANINE AMIDASE"/>
    <property type="match status" value="1"/>
</dbReference>
<accession>A0AA37VF38</accession>